<dbReference type="SUPFAM" id="SSF47616">
    <property type="entry name" value="GST C-terminal domain-like"/>
    <property type="match status" value="1"/>
</dbReference>
<proteinExistence type="predicted"/>
<evidence type="ECO:0000313" key="2">
    <source>
        <dbReference type="EMBL" id="MCP1373166.1"/>
    </source>
</evidence>
<organism evidence="2 3">
    <name type="scientific">Dyella lutea</name>
    <dbReference type="NCBI Taxonomy" id="2950441"/>
    <lineage>
        <taxon>Bacteria</taxon>
        <taxon>Pseudomonadati</taxon>
        <taxon>Pseudomonadota</taxon>
        <taxon>Gammaproteobacteria</taxon>
        <taxon>Lysobacterales</taxon>
        <taxon>Rhodanobacteraceae</taxon>
        <taxon>Dyella</taxon>
    </lineage>
</organism>
<accession>A0ABT1F6Z2</accession>
<comment type="caution">
    <text evidence="2">The sequence shown here is derived from an EMBL/GenBank/DDBJ whole genome shotgun (WGS) entry which is preliminary data.</text>
</comment>
<keyword evidence="3" id="KW-1185">Reference proteome</keyword>
<dbReference type="InterPro" id="IPR004046">
    <property type="entry name" value="GST_C"/>
</dbReference>
<dbReference type="PROSITE" id="PS50405">
    <property type="entry name" value="GST_CTER"/>
    <property type="match status" value="1"/>
</dbReference>
<dbReference type="InterPro" id="IPR036249">
    <property type="entry name" value="Thioredoxin-like_sf"/>
</dbReference>
<dbReference type="EMBL" id="JAMZEK010000001">
    <property type="protein sequence ID" value="MCP1373166.1"/>
    <property type="molecule type" value="Genomic_DNA"/>
</dbReference>
<dbReference type="InterPro" id="IPR050213">
    <property type="entry name" value="GST_superfamily"/>
</dbReference>
<protein>
    <submittedName>
        <fullName evidence="2">Glutathione S-transferase</fullName>
    </submittedName>
</protein>
<dbReference type="Gene3D" id="1.20.1050.10">
    <property type="match status" value="1"/>
</dbReference>
<dbReference type="RefSeq" id="WP_253564921.1">
    <property type="nucleotide sequence ID" value="NZ_JAMZEK010000001.1"/>
</dbReference>
<gene>
    <name evidence="2" type="ORF">NC595_03735</name>
</gene>
<reference evidence="2 3" key="1">
    <citation type="submission" date="2022-06" db="EMBL/GenBank/DDBJ databases">
        <title>Dyella sp. Sa strain:Sa Genome sequencing.</title>
        <authorList>
            <person name="Park S."/>
        </authorList>
    </citation>
    <scope>NUCLEOTIDE SEQUENCE [LARGE SCALE GENOMIC DNA]</scope>
    <source>
        <strain evidence="2 3">Sa</strain>
    </source>
</reference>
<dbReference type="PANTHER" id="PTHR11571">
    <property type="entry name" value="GLUTATHIONE S-TRANSFERASE"/>
    <property type="match status" value="1"/>
</dbReference>
<feature type="domain" description="GST C-terminal" evidence="1">
    <location>
        <begin position="87"/>
        <end position="232"/>
    </location>
</feature>
<name>A0ABT1F6Z2_9GAMM</name>
<dbReference type="CDD" id="cd03192">
    <property type="entry name" value="GST_C_Sigma_like"/>
    <property type="match status" value="1"/>
</dbReference>
<dbReference type="InterPro" id="IPR010987">
    <property type="entry name" value="Glutathione-S-Trfase_C-like"/>
</dbReference>
<evidence type="ECO:0000313" key="3">
    <source>
        <dbReference type="Proteomes" id="UP001204615"/>
    </source>
</evidence>
<dbReference type="PANTHER" id="PTHR11571:SF263">
    <property type="entry name" value="GLUTATHIONE S-TRANSFERASE"/>
    <property type="match status" value="1"/>
</dbReference>
<evidence type="ECO:0000259" key="1">
    <source>
        <dbReference type="PROSITE" id="PS50405"/>
    </source>
</evidence>
<dbReference type="SUPFAM" id="SSF52833">
    <property type="entry name" value="Thioredoxin-like"/>
    <property type="match status" value="1"/>
</dbReference>
<dbReference type="Proteomes" id="UP001204615">
    <property type="component" value="Unassembled WGS sequence"/>
</dbReference>
<dbReference type="Pfam" id="PF14497">
    <property type="entry name" value="GST_C_3"/>
    <property type="match status" value="1"/>
</dbReference>
<dbReference type="InterPro" id="IPR036282">
    <property type="entry name" value="Glutathione-S-Trfase_C_sf"/>
</dbReference>
<dbReference type="Gene3D" id="3.40.30.10">
    <property type="entry name" value="Glutaredoxin"/>
    <property type="match status" value="1"/>
</dbReference>
<sequence length="234" mass="26528">MRYQLFYWTGIQGRGEFVRLALEDAGADYVDVARVHGDGAMQPFLDGAKPGVTPFAPPFLKAGRQVIAHVANILHYLGPALALVPPSEARRLQALQWQLTIADFVTEIHDSHHPLGGSLYYEEQRKEAARRAEAFRRDRLGRFLGYFERELAAAGGHHALGRHSYVDLSLFQLMRGLEYAYPKAMRRQARKLPHLRALADRVEQRPNIAAYLASPRRLAFNTQGIFRHYPELDG</sequence>